<dbReference type="Proteomes" id="UP000276128">
    <property type="component" value="Unassembled WGS sequence"/>
</dbReference>
<evidence type="ECO:0000313" key="1">
    <source>
        <dbReference type="EMBL" id="RTE09406.1"/>
    </source>
</evidence>
<name>A0A430JEG3_9BACL</name>
<evidence type="ECO:0000313" key="2">
    <source>
        <dbReference type="Proteomes" id="UP000276128"/>
    </source>
</evidence>
<dbReference type="Pfam" id="PF10844">
    <property type="entry name" value="DUF2577"/>
    <property type="match status" value="1"/>
</dbReference>
<keyword evidence="2" id="KW-1185">Reference proteome</keyword>
<dbReference type="InterPro" id="IPR022555">
    <property type="entry name" value="DUF2577"/>
</dbReference>
<accession>A0A430JEG3</accession>
<organism evidence="1 2">
    <name type="scientific">Paenibacillus whitsoniae</name>
    <dbReference type="NCBI Taxonomy" id="2496558"/>
    <lineage>
        <taxon>Bacteria</taxon>
        <taxon>Bacillati</taxon>
        <taxon>Bacillota</taxon>
        <taxon>Bacilli</taxon>
        <taxon>Bacillales</taxon>
        <taxon>Paenibacillaceae</taxon>
        <taxon>Paenibacillus</taxon>
    </lineage>
</organism>
<gene>
    <name evidence="1" type="ORF">EJQ19_13040</name>
</gene>
<sequence>MAELNNLIKQVGVGATEAGKPLQLLFAKVTGIDPLEVFVDQRFALDEDFLIVPESLTAYRVESEALPEPLVIRRGLEAGDDLILLRLQGGQQFLILDRVVSA</sequence>
<reference evidence="1 2" key="1">
    <citation type="submission" date="2018-12" db="EMBL/GenBank/DDBJ databases">
        <title>Bacillus ochoae sp. nov., Paenibacillus whitsoniae sp. nov., Paenibacillus spiritus sp. nov. Isolated from the Mars Exploration Rover during spacecraft assembly.</title>
        <authorList>
            <person name="Seuylemezian A."/>
            <person name="Vaishampayan P."/>
        </authorList>
    </citation>
    <scope>NUCLEOTIDE SEQUENCE [LARGE SCALE GENOMIC DNA]</scope>
    <source>
        <strain evidence="1 2">MER 54</strain>
    </source>
</reference>
<dbReference type="OrthoDB" id="95576at2"/>
<dbReference type="AlphaFoldDB" id="A0A430JEG3"/>
<proteinExistence type="predicted"/>
<comment type="caution">
    <text evidence="1">The sequence shown here is derived from an EMBL/GenBank/DDBJ whole genome shotgun (WGS) entry which is preliminary data.</text>
</comment>
<protein>
    <submittedName>
        <fullName evidence="1">DUF2577 domain-containing protein</fullName>
    </submittedName>
</protein>
<dbReference type="EMBL" id="RXHU01000034">
    <property type="protein sequence ID" value="RTE09406.1"/>
    <property type="molecule type" value="Genomic_DNA"/>
</dbReference>